<comment type="caution">
    <text evidence="1">The sequence shown here is derived from an EMBL/GenBank/DDBJ whole genome shotgun (WGS) entry which is preliminary data.</text>
</comment>
<organism evidence="1 2">
    <name type="scientific">Pochonia chlamydosporia 170</name>
    <dbReference type="NCBI Taxonomy" id="1380566"/>
    <lineage>
        <taxon>Eukaryota</taxon>
        <taxon>Fungi</taxon>
        <taxon>Dikarya</taxon>
        <taxon>Ascomycota</taxon>
        <taxon>Pezizomycotina</taxon>
        <taxon>Sordariomycetes</taxon>
        <taxon>Hypocreomycetidae</taxon>
        <taxon>Hypocreales</taxon>
        <taxon>Clavicipitaceae</taxon>
        <taxon>Pochonia</taxon>
    </lineage>
</organism>
<dbReference type="KEGG" id="pchm:VFPPC_14224"/>
<keyword evidence="2" id="KW-1185">Reference proteome</keyword>
<sequence length="175" mass="19820">MNSLPTEIIREILLHLPPSPSTRLTCHLFNAILAPQIFTTIPSFTDLKTAMLKLEEGASEARRRNVTSIWSPRCSVPEDIPLPQSFLLAAFIAFHGRQWKPPKEVEWDSDSGICLDDEPESNTREVTVRDVGDMSEEGLKAAMFRYALYLSYSYRGEGEAPSLWIFDEKSWAGKE</sequence>
<reference evidence="1 2" key="1">
    <citation type="journal article" date="2016" name="PLoS Pathog.">
        <title>Biosynthesis of antibiotic leucinostatins in bio-control fungus Purpureocillium lilacinum and their inhibition on phytophthora revealed by genome mining.</title>
        <authorList>
            <person name="Wang G."/>
            <person name="Liu Z."/>
            <person name="Lin R."/>
            <person name="Li E."/>
            <person name="Mao Z."/>
            <person name="Ling J."/>
            <person name="Yang Y."/>
            <person name="Yin W.B."/>
            <person name="Xie B."/>
        </authorList>
    </citation>
    <scope>NUCLEOTIDE SEQUENCE [LARGE SCALE GENOMIC DNA]</scope>
    <source>
        <strain evidence="1">170</strain>
    </source>
</reference>
<dbReference type="EMBL" id="LSBJ02000007">
    <property type="protein sequence ID" value="OAQ61911.1"/>
    <property type="molecule type" value="Genomic_DNA"/>
</dbReference>
<dbReference type="Proteomes" id="UP000078397">
    <property type="component" value="Unassembled WGS sequence"/>
</dbReference>
<proteinExistence type="predicted"/>
<dbReference type="RefSeq" id="XP_018139615.1">
    <property type="nucleotide sequence ID" value="XM_018291993.1"/>
</dbReference>
<protein>
    <submittedName>
        <fullName evidence="1">Cyclin-like F-box</fullName>
    </submittedName>
</protein>
<dbReference type="AlphaFoldDB" id="A0A179F9F3"/>
<name>A0A179F9F3_METCM</name>
<evidence type="ECO:0000313" key="2">
    <source>
        <dbReference type="Proteomes" id="UP000078397"/>
    </source>
</evidence>
<gene>
    <name evidence="1" type="ORF">VFPPC_14224</name>
</gene>
<accession>A0A179F9F3</accession>
<dbReference type="CDD" id="cd09917">
    <property type="entry name" value="F-box_SF"/>
    <property type="match status" value="1"/>
</dbReference>
<dbReference type="OrthoDB" id="4986826at2759"/>
<dbReference type="GeneID" id="28855987"/>
<evidence type="ECO:0000313" key="1">
    <source>
        <dbReference type="EMBL" id="OAQ61911.1"/>
    </source>
</evidence>